<proteinExistence type="predicted"/>
<dbReference type="PANTHER" id="PTHR11439">
    <property type="entry name" value="GAG-POL-RELATED RETROTRANSPOSON"/>
    <property type="match status" value="1"/>
</dbReference>
<evidence type="ECO:0000313" key="2">
    <source>
        <dbReference type="EMBL" id="KAJ8763354.1"/>
    </source>
</evidence>
<dbReference type="Pfam" id="PF07727">
    <property type="entry name" value="RVT_2"/>
    <property type="match status" value="1"/>
</dbReference>
<sequence>MLLTGSSDQLIKSFLELLCSEFNMKDLGPVHHFLGMEVITTADGLHLSQTHFALSILKKFQMQDCKSMPSPQYTKHDLNEAKPLADPFVYRSAIGALQYLTLTRPDIAFSVNYASQFMQAPTTSHMKLIHRILRYIKGSLELGIKITKDSTLGLKAYSDADWAGCPTTRRSTTGYCTFLGKNIISWCAKKQSTVSRSSTEAEYRAMAHTAAELTWLTFLLQELRVPSSVPVLYCDNLSSLYLSVNPVLHARSKHIELDYHFVRERVAQGLLITKYVPSAQQLADIFTKSVSKSAIRSVITKLCLSPRHSLRGDNRILRSDKVDYSRDYSRNPQGSRFE</sequence>
<dbReference type="InterPro" id="IPR043502">
    <property type="entry name" value="DNA/RNA_pol_sf"/>
</dbReference>
<feature type="domain" description="Reverse transcriptase Ty1/copia-type" evidence="1">
    <location>
        <begin position="1"/>
        <end position="71"/>
    </location>
</feature>
<dbReference type="AlphaFoldDB" id="A0AAV8TAH7"/>
<dbReference type="EMBL" id="JAIWQS010000005">
    <property type="protein sequence ID" value="KAJ8763354.1"/>
    <property type="molecule type" value="Genomic_DNA"/>
</dbReference>
<evidence type="ECO:0000259" key="1">
    <source>
        <dbReference type="Pfam" id="PF07727"/>
    </source>
</evidence>
<evidence type="ECO:0000313" key="3">
    <source>
        <dbReference type="Proteomes" id="UP001159364"/>
    </source>
</evidence>
<organism evidence="2 3">
    <name type="scientific">Erythroxylum novogranatense</name>
    <dbReference type="NCBI Taxonomy" id="1862640"/>
    <lineage>
        <taxon>Eukaryota</taxon>
        <taxon>Viridiplantae</taxon>
        <taxon>Streptophyta</taxon>
        <taxon>Embryophyta</taxon>
        <taxon>Tracheophyta</taxon>
        <taxon>Spermatophyta</taxon>
        <taxon>Magnoliopsida</taxon>
        <taxon>eudicotyledons</taxon>
        <taxon>Gunneridae</taxon>
        <taxon>Pentapetalae</taxon>
        <taxon>rosids</taxon>
        <taxon>fabids</taxon>
        <taxon>Malpighiales</taxon>
        <taxon>Erythroxylaceae</taxon>
        <taxon>Erythroxylum</taxon>
    </lineage>
</organism>
<name>A0AAV8TAH7_9ROSI</name>
<dbReference type="Proteomes" id="UP001159364">
    <property type="component" value="Linkage Group LG05"/>
</dbReference>
<reference evidence="2 3" key="1">
    <citation type="submission" date="2021-09" db="EMBL/GenBank/DDBJ databases">
        <title>Genomic insights and catalytic innovation underlie evolution of tropane alkaloids biosynthesis.</title>
        <authorList>
            <person name="Wang Y.-J."/>
            <person name="Tian T."/>
            <person name="Huang J.-P."/>
            <person name="Huang S.-X."/>
        </authorList>
    </citation>
    <scope>NUCLEOTIDE SEQUENCE [LARGE SCALE GENOMIC DNA]</scope>
    <source>
        <strain evidence="2">KIB-2018</strain>
        <tissue evidence="2">Leaf</tissue>
    </source>
</reference>
<dbReference type="CDD" id="cd09272">
    <property type="entry name" value="RNase_HI_RT_Ty1"/>
    <property type="match status" value="1"/>
</dbReference>
<keyword evidence="3" id="KW-1185">Reference proteome</keyword>
<dbReference type="InterPro" id="IPR013103">
    <property type="entry name" value="RVT_2"/>
</dbReference>
<protein>
    <recommendedName>
        <fullName evidence="1">Reverse transcriptase Ty1/copia-type domain-containing protein</fullName>
    </recommendedName>
</protein>
<dbReference type="PANTHER" id="PTHR11439:SF455">
    <property type="entry name" value="RLK (RECEPTOR-LIKE PROTEIN KINASE) 8, PUTATIVE-RELATED"/>
    <property type="match status" value="1"/>
</dbReference>
<gene>
    <name evidence="2" type="ORF">K2173_002237</name>
</gene>
<dbReference type="SUPFAM" id="SSF56672">
    <property type="entry name" value="DNA/RNA polymerases"/>
    <property type="match status" value="1"/>
</dbReference>
<accession>A0AAV8TAH7</accession>
<comment type="caution">
    <text evidence="2">The sequence shown here is derived from an EMBL/GenBank/DDBJ whole genome shotgun (WGS) entry which is preliminary data.</text>
</comment>